<dbReference type="EMBL" id="JYDL01000016">
    <property type="protein sequence ID" value="KRX24736.1"/>
    <property type="molecule type" value="Genomic_DNA"/>
</dbReference>
<evidence type="ECO:0000313" key="2">
    <source>
        <dbReference type="Proteomes" id="UP000054630"/>
    </source>
</evidence>
<name>A0A0V0SD81_9BILA</name>
<evidence type="ECO:0000313" key="1">
    <source>
        <dbReference type="EMBL" id="KRX24736.1"/>
    </source>
</evidence>
<gene>
    <name evidence="1" type="ORF">T07_4469</name>
</gene>
<accession>A0A0V0SD81</accession>
<organism evidence="1 2">
    <name type="scientific">Trichinella nelsoni</name>
    <dbReference type="NCBI Taxonomy" id="6336"/>
    <lineage>
        <taxon>Eukaryota</taxon>
        <taxon>Metazoa</taxon>
        <taxon>Ecdysozoa</taxon>
        <taxon>Nematoda</taxon>
        <taxon>Enoplea</taxon>
        <taxon>Dorylaimia</taxon>
        <taxon>Trichinellida</taxon>
        <taxon>Trichinellidae</taxon>
        <taxon>Trichinella</taxon>
    </lineage>
</organism>
<dbReference type="Proteomes" id="UP000054630">
    <property type="component" value="Unassembled WGS sequence"/>
</dbReference>
<proteinExistence type="predicted"/>
<comment type="caution">
    <text evidence="1">The sequence shown here is derived from an EMBL/GenBank/DDBJ whole genome shotgun (WGS) entry which is preliminary data.</text>
</comment>
<protein>
    <submittedName>
        <fullName evidence="1">Uncharacterized protein</fullName>
    </submittedName>
</protein>
<reference evidence="1 2" key="1">
    <citation type="submission" date="2015-01" db="EMBL/GenBank/DDBJ databases">
        <title>Evolution of Trichinella species and genotypes.</title>
        <authorList>
            <person name="Korhonen P.K."/>
            <person name="Edoardo P."/>
            <person name="Giuseppe L.R."/>
            <person name="Gasser R.B."/>
        </authorList>
    </citation>
    <scope>NUCLEOTIDE SEQUENCE [LARGE SCALE GENOMIC DNA]</scope>
    <source>
        <strain evidence="1">ISS37</strain>
    </source>
</reference>
<sequence length="91" mass="10782">MIPKVFSRFCGLIDLISKTFLKNFEWYTYVGLSHSIWDVIIEYFLLNIQHATKWRAPIARIHYVKMNLISATPQQQAWWCVALHFVQNLPA</sequence>
<keyword evidence="2" id="KW-1185">Reference proteome</keyword>
<dbReference type="AlphaFoldDB" id="A0A0V0SD81"/>